<dbReference type="Pfam" id="PF13302">
    <property type="entry name" value="Acetyltransf_3"/>
    <property type="match status" value="1"/>
</dbReference>
<evidence type="ECO:0000313" key="3">
    <source>
        <dbReference type="Proteomes" id="UP001500839"/>
    </source>
</evidence>
<evidence type="ECO:0000313" key="2">
    <source>
        <dbReference type="EMBL" id="GAA4823529.1"/>
    </source>
</evidence>
<accession>A0ABP9D6G3</accession>
<proteinExistence type="predicted"/>
<sequence length="203" mass="22852">MAQVDTPWRIDPVTLTGSLVELVPLAVEHHDGLVDAVRDGDMWDRWYTSVPEPGGMRTEIDRRLGLAERGEMVPFTALRRSDGAALGMTTYYALDPVVPRLEVGYTWNRQSAHGTGTNAESKLLLLTHAFDVLGCQCVGFRTQWQNLQSQAAIERLGARRDGVLRAYSRHSNGVLKDVVIYSVLAHEWPEVRAGLEHRLRHRR</sequence>
<reference evidence="3" key="1">
    <citation type="journal article" date="2019" name="Int. J. Syst. Evol. Microbiol.">
        <title>The Global Catalogue of Microorganisms (GCM) 10K type strain sequencing project: providing services to taxonomists for standard genome sequencing and annotation.</title>
        <authorList>
            <consortium name="The Broad Institute Genomics Platform"/>
            <consortium name="The Broad Institute Genome Sequencing Center for Infectious Disease"/>
            <person name="Wu L."/>
            <person name="Ma J."/>
        </authorList>
    </citation>
    <scope>NUCLEOTIDE SEQUENCE [LARGE SCALE GENOMIC DNA]</scope>
    <source>
        <strain evidence="3">JCM 18542</strain>
    </source>
</reference>
<dbReference type="PANTHER" id="PTHR43610:SF1">
    <property type="entry name" value="N-ACETYLTRANSFERASE DOMAIN-CONTAINING PROTEIN"/>
    <property type="match status" value="1"/>
</dbReference>
<feature type="domain" description="N-acetyltransferase" evidence="1">
    <location>
        <begin position="21"/>
        <end position="159"/>
    </location>
</feature>
<dbReference type="PANTHER" id="PTHR43610">
    <property type="entry name" value="BLL6696 PROTEIN"/>
    <property type="match status" value="1"/>
</dbReference>
<name>A0ABP9D6G3_9ACTN</name>
<comment type="caution">
    <text evidence="2">The sequence shown here is derived from an EMBL/GenBank/DDBJ whole genome shotgun (WGS) entry which is preliminary data.</text>
</comment>
<evidence type="ECO:0000259" key="1">
    <source>
        <dbReference type="Pfam" id="PF13302"/>
    </source>
</evidence>
<dbReference type="InterPro" id="IPR000182">
    <property type="entry name" value="GNAT_dom"/>
</dbReference>
<dbReference type="SUPFAM" id="SSF55729">
    <property type="entry name" value="Acyl-CoA N-acyltransferases (Nat)"/>
    <property type="match status" value="1"/>
</dbReference>
<dbReference type="InterPro" id="IPR016181">
    <property type="entry name" value="Acyl_CoA_acyltransferase"/>
</dbReference>
<gene>
    <name evidence="2" type="ORF">GCM10023353_35380</name>
</gene>
<dbReference type="EMBL" id="BAABKQ010000001">
    <property type="protein sequence ID" value="GAA4823529.1"/>
    <property type="molecule type" value="Genomic_DNA"/>
</dbReference>
<keyword evidence="3" id="KW-1185">Reference proteome</keyword>
<organism evidence="2 3">
    <name type="scientific">Tomitella cavernea</name>
    <dbReference type="NCBI Taxonomy" id="1387982"/>
    <lineage>
        <taxon>Bacteria</taxon>
        <taxon>Bacillati</taxon>
        <taxon>Actinomycetota</taxon>
        <taxon>Actinomycetes</taxon>
        <taxon>Mycobacteriales</taxon>
        <taxon>Tomitella</taxon>
    </lineage>
</organism>
<protein>
    <submittedName>
        <fullName evidence="2">GNAT family protein</fullName>
    </submittedName>
</protein>
<dbReference type="Proteomes" id="UP001500839">
    <property type="component" value="Unassembled WGS sequence"/>
</dbReference>
<dbReference type="Gene3D" id="3.40.630.30">
    <property type="match status" value="1"/>
</dbReference>